<gene>
    <name evidence="2" type="ORF">BC962_2795</name>
</gene>
<dbReference type="Proteomes" id="UP000276282">
    <property type="component" value="Unassembled WGS sequence"/>
</dbReference>
<evidence type="ECO:0000313" key="3">
    <source>
        <dbReference type="Proteomes" id="UP000276282"/>
    </source>
</evidence>
<dbReference type="SUPFAM" id="SSF53335">
    <property type="entry name" value="S-adenosyl-L-methionine-dependent methyltransferases"/>
    <property type="match status" value="1"/>
</dbReference>
<dbReference type="GO" id="GO:0008168">
    <property type="term" value="F:methyltransferase activity"/>
    <property type="evidence" value="ECO:0007669"/>
    <property type="project" value="UniProtKB-KW"/>
</dbReference>
<dbReference type="AlphaFoldDB" id="A0A495P8N5"/>
<reference evidence="2 3" key="1">
    <citation type="submission" date="2018-10" db="EMBL/GenBank/DDBJ databases">
        <title>Genomic Encyclopedia of Archaeal and Bacterial Type Strains, Phase II (KMG-II): from individual species to whole genera.</title>
        <authorList>
            <person name="Goeker M."/>
        </authorList>
    </citation>
    <scope>NUCLEOTIDE SEQUENCE [LARGE SCALE GENOMIC DNA]</scope>
    <source>
        <strain evidence="2 3">DSM 19839</strain>
    </source>
</reference>
<keyword evidence="2" id="KW-0489">Methyltransferase</keyword>
<keyword evidence="2" id="KW-0808">Transferase</keyword>
<accession>A0A495P8N5</accession>
<dbReference type="InterPro" id="IPR029063">
    <property type="entry name" value="SAM-dependent_MTases_sf"/>
</dbReference>
<dbReference type="PANTHER" id="PTHR43861">
    <property type="entry name" value="TRANS-ACONITATE 2-METHYLTRANSFERASE-RELATED"/>
    <property type="match status" value="1"/>
</dbReference>
<evidence type="ECO:0000259" key="1">
    <source>
        <dbReference type="Pfam" id="PF08242"/>
    </source>
</evidence>
<proteinExistence type="predicted"/>
<protein>
    <submittedName>
        <fullName evidence="2">Methyltransferase family protein</fullName>
    </submittedName>
</protein>
<dbReference type="Gene3D" id="3.40.50.150">
    <property type="entry name" value="Vaccinia Virus protein VP39"/>
    <property type="match status" value="1"/>
</dbReference>
<comment type="caution">
    <text evidence="2">The sequence shown here is derived from an EMBL/GenBank/DDBJ whole genome shotgun (WGS) entry which is preliminary data.</text>
</comment>
<dbReference type="InterPro" id="IPR013217">
    <property type="entry name" value="Methyltransf_12"/>
</dbReference>
<evidence type="ECO:0000313" key="2">
    <source>
        <dbReference type="EMBL" id="RKS45119.1"/>
    </source>
</evidence>
<name>A0A495P8N5_9FLAO</name>
<dbReference type="RefSeq" id="WP_121346580.1">
    <property type="nucleotide sequence ID" value="NZ_RBLG01000004.1"/>
</dbReference>
<organism evidence="2 3">
    <name type="scientific">Gillisia mitskevichiae</name>
    <dbReference type="NCBI Taxonomy" id="270921"/>
    <lineage>
        <taxon>Bacteria</taxon>
        <taxon>Pseudomonadati</taxon>
        <taxon>Bacteroidota</taxon>
        <taxon>Flavobacteriia</taxon>
        <taxon>Flavobacteriales</taxon>
        <taxon>Flavobacteriaceae</taxon>
        <taxon>Gillisia</taxon>
    </lineage>
</organism>
<dbReference type="CDD" id="cd02440">
    <property type="entry name" value="AdoMet_MTases"/>
    <property type="match status" value="1"/>
</dbReference>
<keyword evidence="3" id="KW-1185">Reference proteome</keyword>
<feature type="domain" description="Methyltransferase type 12" evidence="1">
    <location>
        <begin position="40"/>
        <end position="139"/>
    </location>
</feature>
<sequence length="241" mass="27758">MGNSVTDKIGKKTLDVIGEASQFNKWMFETILPFSKGKILEIGSGLGNISTFFLENENEILLTDLRTEYCTLLQDKFSSEPNLLGVDQLNLIHPDFNNVYKDHLENYDTVFALNVIEHIKDENLAINNCKKLLKANGHLIILVPSYQKLYNKFDEELGHFRRYTQKNLHELFLKNHLTVVHKQYFNLIGIVGWYISGSLMKKESIPSNQMKVYDKLVPIWQALDKLVQNKIGLSTIIIGRK</sequence>
<dbReference type="OrthoDB" id="1524727at2"/>
<dbReference type="EMBL" id="RBLG01000004">
    <property type="protein sequence ID" value="RKS45119.1"/>
    <property type="molecule type" value="Genomic_DNA"/>
</dbReference>
<dbReference type="GO" id="GO:0032259">
    <property type="term" value="P:methylation"/>
    <property type="evidence" value="ECO:0007669"/>
    <property type="project" value="UniProtKB-KW"/>
</dbReference>
<dbReference type="Pfam" id="PF08242">
    <property type="entry name" value="Methyltransf_12"/>
    <property type="match status" value="1"/>
</dbReference>